<organism evidence="10 11">
    <name type="scientific">Alteriqipengyuania halimionae</name>
    <dbReference type="NCBI Taxonomy" id="1926630"/>
    <lineage>
        <taxon>Bacteria</taxon>
        <taxon>Pseudomonadati</taxon>
        <taxon>Pseudomonadota</taxon>
        <taxon>Alphaproteobacteria</taxon>
        <taxon>Sphingomonadales</taxon>
        <taxon>Erythrobacteraceae</taxon>
        <taxon>Alteriqipengyuania</taxon>
    </lineage>
</organism>
<accession>A0A6I4U2W3</accession>
<dbReference type="AlphaFoldDB" id="A0A6I4U2W3"/>
<evidence type="ECO:0000256" key="5">
    <source>
        <dbReference type="ARBA" id="ARBA00023015"/>
    </source>
</evidence>
<evidence type="ECO:0000256" key="7">
    <source>
        <dbReference type="PROSITE-ProRule" id="PRU00169"/>
    </source>
</evidence>
<feature type="domain" description="Sigma-54 factor interaction" evidence="8">
    <location>
        <begin position="144"/>
        <end position="363"/>
    </location>
</feature>
<dbReference type="PANTHER" id="PTHR32071:SF57">
    <property type="entry name" value="C4-DICARBOXYLATE TRANSPORT TRANSCRIPTIONAL REGULATORY PROTEIN DCTD"/>
    <property type="match status" value="1"/>
</dbReference>
<dbReference type="Pfam" id="PF02954">
    <property type="entry name" value="HTH_8"/>
    <property type="match status" value="1"/>
</dbReference>
<dbReference type="Proteomes" id="UP000429229">
    <property type="component" value="Unassembled WGS sequence"/>
</dbReference>
<evidence type="ECO:0000256" key="2">
    <source>
        <dbReference type="ARBA" id="ARBA00022741"/>
    </source>
</evidence>
<evidence type="ECO:0000256" key="3">
    <source>
        <dbReference type="ARBA" id="ARBA00022840"/>
    </source>
</evidence>
<dbReference type="GO" id="GO:0000160">
    <property type="term" value="P:phosphorelay signal transduction system"/>
    <property type="evidence" value="ECO:0007669"/>
    <property type="project" value="UniProtKB-KW"/>
</dbReference>
<dbReference type="InterPro" id="IPR001789">
    <property type="entry name" value="Sig_transdc_resp-reg_receiver"/>
</dbReference>
<name>A0A6I4U2W3_9SPHN</name>
<reference evidence="10 11" key="1">
    <citation type="submission" date="2019-12" db="EMBL/GenBank/DDBJ databases">
        <title>Genomic-based taxomic classification of the family Erythrobacteraceae.</title>
        <authorList>
            <person name="Xu L."/>
        </authorList>
    </citation>
    <scope>NUCLEOTIDE SEQUENCE [LARGE SCALE GENOMIC DNA]</scope>
    <source>
        <strain evidence="10 11">LMG 29519</strain>
    </source>
</reference>
<dbReference type="Pfam" id="PF00072">
    <property type="entry name" value="Response_reg"/>
    <property type="match status" value="1"/>
</dbReference>
<comment type="caution">
    <text evidence="10">The sequence shown here is derived from an EMBL/GenBank/DDBJ whole genome shotgun (WGS) entry which is preliminary data.</text>
</comment>
<dbReference type="Gene3D" id="3.40.50.300">
    <property type="entry name" value="P-loop containing nucleotide triphosphate hydrolases"/>
    <property type="match status" value="1"/>
</dbReference>
<feature type="modified residue" description="4-aspartylphosphate" evidence="7">
    <location>
        <position position="57"/>
    </location>
</feature>
<keyword evidence="5" id="KW-0805">Transcription regulation</keyword>
<dbReference type="OrthoDB" id="7324976at2"/>
<dbReference type="InterPro" id="IPR002197">
    <property type="entry name" value="HTH_Fis"/>
</dbReference>
<dbReference type="InterPro" id="IPR027417">
    <property type="entry name" value="P-loop_NTPase"/>
</dbReference>
<dbReference type="GO" id="GO:0005524">
    <property type="term" value="F:ATP binding"/>
    <property type="evidence" value="ECO:0007669"/>
    <property type="project" value="UniProtKB-KW"/>
</dbReference>
<dbReference type="GO" id="GO:0006355">
    <property type="term" value="P:regulation of DNA-templated transcription"/>
    <property type="evidence" value="ECO:0007669"/>
    <property type="project" value="InterPro"/>
</dbReference>
<dbReference type="EMBL" id="WTYR01000001">
    <property type="protein sequence ID" value="MXP08831.1"/>
    <property type="molecule type" value="Genomic_DNA"/>
</dbReference>
<dbReference type="SUPFAM" id="SSF46689">
    <property type="entry name" value="Homeodomain-like"/>
    <property type="match status" value="1"/>
</dbReference>
<dbReference type="PROSITE" id="PS50110">
    <property type="entry name" value="RESPONSE_REGULATORY"/>
    <property type="match status" value="1"/>
</dbReference>
<protein>
    <submittedName>
        <fullName evidence="10">Response regulator</fullName>
    </submittedName>
</protein>
<keyword evidence="11" id="KW-1185">Reference proteome</keyword>
<dbReference type="InterPro" id="IPR002078">
    <property type="entry name" value="Sigma_54_int"/>
</dbReference>
<dbReference type="Gene3D" id="1.10.8.60">
    <property type="match status" value="1"/>
</dbReference>
<dbReference type="InterPro" id="IPR009057">
    <property type="entry name" value="Homeodomain-like_sf"/>
</dbReference>
<dbReference type="Pfam" id="PF00158">
    <property type="entry name" value="Sigma54_activat"/>
    <property type="match status" value="1"/>
</dbReference>
<dbReference type="PROSITE" id="PS50045">
    <property type="entry name" value="SIGMA54_INTERACT_4"/>
    <property type="match status" value="1"/>
</dbReference>
<keyword evidence="4" id="KW-0902">Two-component regulatory system</keyword>
<dbReference type="Gene3D" id="1.10.10.60">
    <property type="entry name" value="Homeodomain-like"/>
    <property type="match status" value="1"/>
</dbReference>
<evidence type="ECO:0000256" key="4">
    <source>
        <dbReference type="ARBA" id="ARBA00023012"/>
    </source>
</evidence>
<dbReference type="PANTHER" id="PTHR32071">
    <property type="entry name" value="TRANSCRIPTIONAL REGULATORY PROTEIN"/>
    <property type="match status" value="1"/>
</dbReference>
<evidence type="ECO:0000256" key="6">
    <source>
        <dbReference type="ARBA" id="ARBA00023163"/>
    </source>
</evidence>
<evidence type="ECO:0000259" key="8">
    <source>
        <dbReference type="PROSITE" id="PS50045"/>
    </source>
</evidence>
<dbReference type="GO" id="GO:0043565">
    <property type="term" value="F:sequence-specific DNA binding"/>
    <property type="evidence" value="ECO:0007669"/>
    <property type="project" value="InterPro"/>
</dbReference>
<keyword evidence="6" id="KW-0804">Transcription</keyword>
<dbReference type="SUPFAM" id="SSF52172">
    <property type="entry name" value="CheY-like"/>
    <property type="match status" value="1"/>
</dbReference>
<keyword evidence="2" id="KW-0547">Nucleotide-binding</keyword>
<dbReference type="RefSeq" id="WP_160615351.1">
    <property type="nucleotide sequence ID" value="NZ_WTYR01000001.1"/>
</dbReference>
<gene>
    <name evidence="10" type="ORF">GRI68_01380</name>
</gene>
<dbReference type="InterPro" id="IPR058031">
    <property type="entry name" value="AAA_lid_NorR"/>
</dbReference>
<dbReference type="FunFam" id="3.40.50.2300:FF:000018">
    <property type="entry name" value="DNA-binding transcriptional regulator NtrC"/>
    <property type="match status" value="1"/>
</dbReference>
<evidence type="ECO:0000259" key="9">
    <source>
        <dbReference type="PROSITE" id="PS50110"/>
    </source>
</evidence>
<evidence type="ECO:0000256" key="1">
    <source>
        <dbReference type="ARBA" id="ARBA00022553"/>
    </source>
</evidence>
<dbReference type="Pfam" id="PF25601">
    <property type="entry name" value="AAA_lid_14"/>
    <property type="match status" value="1"/>
</dbReference>
<evidence type="ECO:0000313" key="10">
    <source>
        <dbReference type="EMBL" id="MXP08831.1"/>
    </source>
</evidence>
<dbReference type="SUPFAM" id="SSF52540">
    <property type="entry name" value="P-loop containing nucleoside triphosphate hydrolases"/>
    <property type="match status" value="1"/>
</dbReference>
<dbReference type="InterPro" id="IPR011006">
    <property type="entry name" value="CheY-like_superfamily"/>
</dbReference>
<sequence length="439" mass="47236">MTLLSDIPVILVEDDHTLAEATMQALEIDGAEVGHFDRADNALDAIDRNFGGVVISDIRLPGIDGIAFFERLRAIDETIPVILVSGHGDVDMAVAAMRNGAFDFLTKPFSSERLAASIAQAAANRALVLENRRLRDRLDRSRAIPGDSAASERLRTLVSALAATDVDVAIAGARGTGKTHTASLLHDLGPRRSRPLVTIDAGTALHPDAELLLFGRDPGAGLSHTGLIERARGGTLVLDKIEGVEGALRARLDTLVENRTILPLGAERPRKLDVRILAVLPEGMVSDSRTLLHRSGPIEIALPSLAERREDIAEFFSRFVARHEREFGITCEAIGADVLNHIHAHEWSGNLRELDAFAKKLVIGSGASDGSAGGERPARGLRDQVAEFEKAVIENALREAKGSVPLVEKALSLPTKTLYDKLSRYGLKAKDFRQGGKAS</sequence>
<proteinExistence type="predicted"/>
<keyword evidence="1 7" id="KW-0597">Phosphoprotein</keyword>
<feature type="domain" description="Response regulatory" evidence="9">
    <location>
        <begin position="8"/>
        <end position="122"/>
    </location>
</feature>
<keyword evidence="3" id="KW-0067">ATP-binding</keyword>
<evidence type="ECO:0000313" key="11">
    <source>
        <dbReference type="Proteomes" id="UP000429229"/>
    </source>
</evidence>
<dbReference type="SMART" id="SM00448">
    <property type="entry name" value="REC"/>
    <property type="match status" value="1"/>
</dbReference>
<dbReference type="Gene3D" id="3.40.50.2300">
    <property type="match status" value="1"/>
</dbReference>